<evidence type="ECO:0000259" key="5">
    <source>
        <dbReference type="PROSITE" id="PS50009"/>
    </source>
</evidence>
<sequence length="970" mass="114458">MSLKIGERVEIFGNLGTIKFLGTTLFSLERKWVGVSLDNPIGKHDGTIDNHRYFKCEPNHGIFVRPSLVKCISTSDQKLKENDNNEEKEKQKLDQENKKEKEKKQVKQKNKNENEKENDKEQEKEQEKEKKKETPLLQRSLPFVEEIQEDFFLFKHSQVLQKLDEHMSLFSSVLGEKEEFQLEIDELEELINEIDEIDIVEYEEKVNKDLSPQTTQKIENSLKEITNLTEETAKLRNKYEKIKEKIEFETKEQLQKKIDLTQIEIENYKDYIQKEKSKKKNLKQEILSGEMELKVANENSFQIKVGWDKKIQEKAKEIQYEELKIDELLEECERIQQIPFETIKIFPLKISKIKQQNEKLQNEILQFQKGMSLMQINSNQVLTPYDSIDRSQWVNKIMRQHPEIKEIRERVNPKERTFLFSQLYAREKRQVDRQLTKELINTLIVQHFEILQQQKIVETISKLTTNRKIEGQNQISILRNIFRRAELDTEKIYDLTIRQSNKNGNGNGNEKVDEEENEESISLFQQNSKKMGLRFKIQDDLSIWDEPTDNPNNIKFVKKNNESIEDNILGTLICANINKLIERLTWEKSLDSNYTRAFLMTYPSFMSAEHLLYKLIERYRVVKKKNQDKAEFEKNRIKIRIRVVSVLKQWLRDPAEFNDELLSDIESFIGKEIMAAQPSSAKTLLKLVSKLQLKQSLQLKMEVTQKASPPEPKLPKNIFNSNLKLWDVCAEELARQITIHVSKLFTQIHAFELTTQAWNKPKLKYKAINVLKLIYKFNDLVSYYIEKILDCEGLMERAAIMDKLIQMGDFFLQFNNFDCLIGVVSSVSCSPINRLKFTKDEVSSRSWDIFEDLEEVTSEDHSYRNYRDALAQAENPIIPYIGMYLTDLTFIMDGNQDHINGLINFAKRKMLFLTIDKIQSFQMGCYYTFTEIAQIQKLIDQITPKKTENQYYDMSVLREPRGCERSDLKL</sequence>
<dbReference type="Pfam" id="PF00618">
    <property type="entry name" value="RasGEF_N"/>
    <property type="match status" value="1"/>
</dbReference>
<dbReference type="GO" id="GO:0005085">
    <property type="term" value="F:guanyl-nucleotide exchange factor activity"/>
    <property type="evidence" value="ECO:0007669"/>
    <property type="project" value="UniProtKB-KW"/>
</dbReference>
<dbReference type="InterPro" id="IPR036859">
    <property type="entry name" value="CAP-Gly_dom_sf"/>
</dbReference>
<dbReference type="InterPro" id="IPR036964">
    <property type="entry name" value="RASGEF_cat_dom_sf"/>
</dbReference>
<keyword evidence="3" id="KW-0175">Coiled coil</keyword>
<dbReference type="SMART" id="SM01052">
    <property type="entry name" value="CAP_GLY"/>
    <property type="match status" value="1"/>
</dbReference>
<feature type="compositionally biased region" description="Basic and acidic residues" evidence="4">
    <location>
        <begin position="77"/>
        <end position="134"/>
    </location>
</feature>
<evidence type="ECO:0000259" key="7">
    <source>
        <dbReference type="PROSITE" id="PS50245"/>
    </source>
</evidence>
<comment type="caution">
    <text evidence="8">The sequence shown here is derived from an EMBL/GenBank/DDBJ whole genome shotgun (WGS) entry which is preliminary data.</text>
</comment>
<feature type="domain" description="CAP-Gly" evidence="7">
    <location>
        <begin position="32"/>
        <end position="65"/>
    </location>
</feature>
<dbReference type="Gene3D" id="2.30.30.190">
    <property type="entry name" value="CAP Gly-rich-like domain"/>
    <property type="match status" value="1"/>
</dbReference>
<dbReference type="Gene3D" id="1.20.870.10">
    <property type="entry name" value="Son of sevenless (SoS) protein Chain: S domain 1"/>
    <property type="match status" value="1"/>
</dbReference>
<dbReference type="Pfam" id="PF00617">
    <property type="entry name" value="RasGEF"/>
    <property type="match status" value="1"/>
</dbReference>
<dbReference type="InterPro" id="IPR008937">
    <property type="entry name" value="Ras-like_GEF"/>
</dbReference>
<dbReference type="Proteomes" id="UP001146793">
    <property type="component" value="Unassembled WGS sequence"/>
</dbReference>
<dbReference type="PANTHER" id="PTHR23113:SF366">
    <property type="entry name" value="RAS GUANINE NUCLEOTIDE EXCHANGE FACTOR R"/>
    <property type="match status" value="1"/>
</dbReference>
<feature type="domain" description="N-terminal Ras-GEF" evidence="6">
    <location>
        <begin position="568"/>
        <end position="696"/>
    </location>
</feature>
<dbReference type="SMART" id="SM00229">
    <property type="entry name" value="RasGEFN"/>
    <property type="match status" value="1"/>
</dbReference>
<dbReference type="PROSITE" id="PS50245">
    <property type="entry name" value="CAP_GLY_2"/>
    <property type="match status" value="1"/>
</dbReference>
<feature type="domain" description="Ras-GEF" evidence="5">
    <location>
        <begin position="729"/>
        <end position="961"/>
    </location>
</feature>
<dbReference type="EMBL" id="JANTQA010000036">
    <property type="protein sequence ID" value="KAJ3437000.1"/>
    <property type="molecule type" value="Genomic_DNA"/>
</dbReference>
<gene>
    <name evidence="8" type="ORF">M0812_19067</name>
</gene>
<dbReference type="InterPro" id="IPR019804">
    <property type="entry name" value="Ras_G-nucl-exch_fac_CS"/>
</dbReference>
<dbReference type="PROSITE" id="PS00720">
    <property type="entry name" value="RASGEF"/>
    <property type="match status" value="1"/>
</dbReference>
<dbReference type="InterPro" id="IPR001895">
    <property type="entry name" value="RASGEF_cat_dom"/>
</dbReference>
<name>A0AAV7Z770_9EUKA</name>
<dbReference type="InterPro" id="IPR000651">
    <property type="entry name" value="Ras-like_Gua-exchang_fac_N"/>
</dbReference>
<reference evidence="8" key="1">
    <citation type="submission" date="2022-08" db="EMBL/GenBank/DDBJ databases">
        <title>Novel sulphate-reducing endosymbionts in the free-living metamonad Anaeramoeba.</title>
        <authorList>
            <person name="Jerlstrom-Hultqvist J."/>
            <person name="Cepicka I."/>
            <person name="Gallot-Lavallee L."/>
            <person name="Salas-Leiva D."/>
            <person name="Curtis B.A."/>
            <person name="Zahonova K."/>
            <person name="Pipaliya S."/>
            <person name="Dacks J."/>
            <person name="Roger A.J."/>
        </authorList>
    </citation>
    <scope>NUCLEOTIDE SEQUENCE</scope>
    <source>
        <strain evidence="8">Busselton2</strain>
    </source>
</reference>
<dbReference type="GO" id="GO:0007265">
    <property type="term" value="P:Ras protein signal transduction"/>
    <property type="evidence" value="ECO:0007669"/>
    <property type="project" value="TreeGrafter"/>
</dbReference>
<evidence type="ECO:0000313" key="8">
    <source>
        <dbReference type="EMBL" id="KAJ3437000.1"/>
    </source>
</evidence>
<dbReference type="PANTHER" id="PTHR23113">
    <property type="entry name" value="GUANINE NUCLEOTIDE EXCHANGE FACTOR"/>
    <property type="match status" value="1"/>
</dbReference>
<dbReference type="Gene3D" id="1.10.840.10">
    <property type="entry name" value="Ras guanine-nucleotide exchange factors catalytic domain"/>
    <property type="match status" value="1"/>
</dbReference>
<dbReference type="CDD" id="cd06224">
    <property type="entry name" value="REM"/>
    <property type="match status" value="1"/>
</dbReference>
<feature type="coiled-coil region" evidence="3">
    <location>
        <begin position="170"/>
        <end position="370"/>
    </location>
</feature>
<dbReference type="PROSITE" id="PS50009">
    <property type="entry name" value="RASGEF_CAT"/>
    <property type="match status" value="1"/>
</dbReference>
<evidence type="ECO:0000256" key="1">
    <source>
        <dbReference type="ARBA" id="ARBA00022658"/>
    </source>
</evidence>
<feature type="region of interest" description="Disordered" evidence="4">
    <location>
        <begin position="76"/>
        <end position="134"/>
    </location>
</feature>
<dbReference type="InterPro" id="IPR000938">
    <property type="entry name" value="CAP-Gly_domain"/>
</dbReference>
<dbReference type="InterPro" id="IPR023578">
    <property type="entry name" value="Ras_GEF_dom_sf"/>
</dbReference>
<dbReference type="SUPFAM" id="SSF74924">
    <property type="entry name" value="Cap-Gly domain"/>
    <property type="match status" value="1"/>
</dbReference>
<evidence type="ECO:0000256" key="2">
    <source>
        <dbReference type="PROSITE-ProRule" id="PRU00168"/>
    </source>
</evidence>
<dbReference type="SUPFAM" id="SSF48366">
    <property type="entry name" value="Ras GEF"/>
    <property type="match status" value="1"/>
</dbReference>
<accession>A0AAV7Z770</accession>
<evidence type="ECO:0000313" key="9">
    <source>
        <dbReference type="Proteomes" id="UP001146793"/>
    </source>
</evidence>
<dbReference type="AlphaFoldDB" id="A0AAV7Z770"/>
<dbReference type="Pfam" id="PF01302">
    <property type="entry name" value="CAP_GLY"/>
    <property type="match status" value="1"/>
</dbReference>
<dbReference type="SMART" id="SM00147">
    <property type="entry name" value="RasGEF"/>
    <property type="match status" value="1"/>
</dbReference>
<proteinExistence type="predicted"/>
<evidence type="ECO:0000256" key="3">
    <source>
        <dbReference type="SAM" id="Coils"/>
    </source>
</evidence>
<evidence type="ECO:0000259" key="6">
    <source>
        <dbReference type="PROSITE" id="PS50212"/>
    </source>
</evidence>
<protein>
    <submittedName>
        <fullName evidence="8">Ras guanine nucleotide exchange factor i-related</fullName>
    </submittedName>
</protein>
<keyword evidence="1 2" id="KW-0344">Guanine-nucleotide releasing factor</keyword>
<dbReference type="PROSITE" id="PS50212">
    <property type="entry name" value="RASGEF_NTER"/>
    <property type="match status" value="1"/>
</dbReference>
<organism evidence="8 9">
    <name type="scientific">Anaeramoeba flamelloides</name>
    <dbReference type="NCBI Taxonomy" id="1746091"/>
    <lineage>
        <taxon>Eukaryota</taxon>
        <taxon>Metamonada</taxon>
        <taxon>Anaeramoebidae</taxon>
        <taxon>Anaeramoeba</taxon>
    </lineage>
</organism>
<evidence type="ECO:0000256" key="4">
    <source>
        <dbReference type="SAM" id="MobiDB-lite"/>
    </source>
</evidence>
<dbReference type="GO" id="GO:0005886">
    <property type="term" value="C:plasma membrane"/>
    <property type="evidence" value="ECO:0007669"/>
    <property type="project" value="TreeGrafter"/>
</dbReference>